<dbReference type="InterPro" id="IPR051549">
    <property type="entry name" value="PEP_Utilizing_Enz"/>
</dbReference>
<feature type="domain" description="PEP-utilising enzyme mobile" evidence="1">
    <location>
        <begin position="778"/>
        <end position="848"/>
    </location>
</feature>
<dbReference type="Gene3D" id="3.30.470.20">
    <property type="entry name" value="ATP-grasp fold, B domain"/>
    <property type="match status" value="1"/>
</dbReference>
<dbReference type="InterPro" id="IPR036637">
    <property type="entry name" value="Phosphohistidine_dom_sf"/>
</dbReference>
<dbReference type="PANTHER" id="PTHR43615">
    <property type="entry name" value="PHOSPHOENOLPYRUVATE SYNTHASE-RELATED"/>
    <property type="match status" value="1"/>
</dbReference>
<dbReference type="InterPro" id="IPR013815">
    <property type="entry name" value="ATP_grasp_subdomain_1"/>
</dbReference>
<accession>A0ABN2N3L2</accession>
<feature type="domain" description="Pyruvate phosphate dikinase AMP/ATP-binding" evidence="2">
    <location>
        <begin position="17"/>
        <end position="311"/>
    </location>
</feature>
<dbReference type="InterPro" id="IPR002192">
    <property type="entry name" value="PPDK_AMP/ATP-bd"/>
</dbReference>
<comment type="caution">
    <text evidence="3">The sequence shown here is derived from an EMBL/GenBank/DDBJ whole genome shotgun (WGS) entry which is preliminary data.</text>
</comment>
<dbReference type="PANTHER" id="PTHR43615:SF1">
    <property type="entry name" value="PPDK_N DOMAIN-CONTAINING PROTEIN"/>
    <property type="match status" value="1"/>
</dbReference>
<organism evidence="3 4">
    <name type="scientific">Pseudonocardia ailaonensis</name>
    <dbReference type="NCBI Taxonomy" id="367279"/>
    <lineage>
        <taxon>Bacteria</taxon>
        <taxon>Bacillati</taxon>
        <taxon>Actinomycetota</taxon>
        <taxon>Actinomycetes</taxon>
        <taxon>Pseudonocardiales</taxon>
        <taxon>Pseudonocardiaceae</taxon>
        <taxon>Pseudonocardia</taxon>
    </lineage>
</organism>
<dbReference type="Pfam" id="PF00391">
    <property type="entry name" value="PEP-utilizers"/>
    <property type="match status" value="1"/>
</dbReference>
<dbReference type="InterPro" id="IPR008279">
    <property type="entry name" value="PEP-util_enz_mobile_dom"/>
</dbReference>
<gene>
    <name evidence="3" type="ORF">GCM10009836_28550</name>
</gene>
<dbReference type="SUPFAM" id="SSF56059">
    <property type="entry name" value="Glutathione synthetase ATP-binding domain-like"/>
    <property type="match status" value="1"/>
</dbReference>
<dbReference type="EMBL" id="BAAAQK010000006">
    <property type="protein sequence ID" value="GAA1847247.1"/>
    <property type="molecule type" value="Genomic_DNA"/>
</dbReference>
<dbReference type="SUPFAM" id="SSF52009">
    <property type="entry name" value="Phosphohistidine domain"/>
    <property type="match status" value="1"/>
</dbReference>
<keyword evidence="4" id="KW-1185">Reference proteome</keyword>
<evidence type="ECO:0000313" key="4">
    <source>
        <dbReference type="Proteomes" id="UP001500449"/>
    </source>
</evidence>
<sequence length="855" mass="90493">MGYLARFSELGSADVATAGGKGANLGELTRAGLPVPPGAVLLTSAYDDAVAAAGIGGRIAELAADPDRDAASARIRELFREAAVPEDIAAAVREAYAELGGAVAVRSSATAEDLAGASFAGQQDTLLDVRGEEAVLAAVVECWSSLWTARAMEYRAGHRARQGIGPDPVSLAVVIQRMVDADASGVLFTADPTTGRRDRIAIGAAWGLGESVVGGLVSTDDLVVDRVTFAEVSRRIADKAEMTVRTGGGTAQVPVPAQMRRAPVLDPAAAAELARLGARIEEHFGAPQDIEWCRAAGVFAIVQSRPVTALPPPAADPPRDWPLPYRGGLYFRASIVEQMPDPLTPLFADLVDGAVTRALSALFAQIVGGAGVREGDLRFPTVNGYAYYFYRGSGLARLTVRMPLAFRTLRGTDGSGRAGIRGWREHAHPEYAGTVASWAVRDLAGMSPAALLDGAATLLEAGCRYYTAVQSIIPLAATAEIAFAAFYDRAVRRPGDPAAGTFLVGADSVPILAEKSLYDLAAAARVAGLAESVAAVDTDELVRAVRDDDPPAGADPQAWRGWATLVREHLARYGHTVYDLDFSAPTPADEPGPLLGTVRRHLTGEGADPYARQRRLVDRRDAQTALVRHRLGPLRRRTFDALLRRARETGPVREDALADMGLAWPLIRRMLRELGGRLVEACTLTSPDDVYWLTAAELRAGVPGPVEERRMLHRGRRLVAPPQMLPELPRLERALQAVMPARDRNQTGSTIRGIAAASGAVTATARVLRGPEDFSGMRPGEVLVARITTPAWTSLFAQAAAVVTDVGGPLSHSSIVAREYGIPAVLGTGAATTRIRTGDRVRVDGDAGTVTLLEG</sequence>
<evidence type="ECO:0000259" key="1">
    <source>
        <dbReference type="Pfam" id="PF00391"/>
    </source>
</evidence>
<evidence type="ECO:0000313" key="3">
    <source>
        <dbReference type="EMBL" id="GAA1847247.1"/>
    </source>
</evidence>
<dbReference type="Gene3D" id="3.50.30.10">
    <property type="entry name" value="Phosphohistidine domain"/>
    <property type="match status" value="1"/>
</dbReference>
<dbReference type="Pfam" id="PF01326">
    <property type="entry name" value="PPDK_N"/>
    <property type="match status" value="1"/>
</dbReference>
<reference evidence="3 4" key="1">
    <citation type="journal article" date="2019" name="Int. J. Syst. Evol. Microbiol.">
        <title>The Global Catalogue of Microorganisms (GCM) 10K type strain sequencing project: providing services to taxonomists for standard genome sequencing and annotation.</title>
        <authorList>
            <consortium name="The Broad Institute Genomics Platform"/>
            <consortium name="The Broad Institute Genome Sequencing Center for Infectious Disease"/>
            <person name="Wu L."/>
            <person name="Ma J."/>
        </authorList>
    </citation>
    <scope>NUCLEOTIDE SEQUENCE [LARGE SCALE GENOMIC DNA]</scope>
    <source>
        <strain evidence="3 4">JCM 16009</strain>
    </source>
</reference>
<dbReference type="Gene3D" id="3.30.1490.20">
    <property type="entry name" value="ATP-grasp fold, A domain"/>
    <property type="match status" value="1"/>
</dbReference>
<proteinExistence type="predicted"/>
<name>A0ABN2N3L2_9PSEU</name>
<dbReference type="RefSeq" id="WP_344416513.1">
    <property type="nucleotide sequence ID" value="NZ_BAAAQK010000006.1"/>
</dbReference>
<evidence type="ECO:0000259" key="2">
    <source>
        <dbReference type="Pfam" id="PF01326"/>
    </source>
</evidence>
<dbReference type="Proteomes" id="UP001500449">
    <property type="component" value="Unassembled WGS sequence"/>
</dbReference>
<protein>
    <submittedName>
        <fullName evidence="3">PEP/pyruvate-binding domain-containing protein</fullName>
    </submittedName>
</protein>